<dbReference type="GO" id="GO:0044550">
    <property type="term" value="P:secondary metabolite biosynthetic process"/>
    <property type="evidence" value="ECO:0007669"/>
    <property type="project" value="UniProtKB-ARBA"/>
</dbReference>
<dbReference type="EMBL" id="AP022608">
    <property type="protein sequence ID" value="BBZ18086.1"/>
    <property type="molecule type" value="Genomic_DNA"/>
</dbReference>
<dbReference type="GO" id="GO:0043041">
    <property type="term" value="P:amino acid activation for nonribosomal peptide biosynthetic process"/>
    <property type="evidence" value="ECO:0007669"/>
    <property type="project" value="TreeGrafter"/>
</dbReference>
<dbReference type="NCBIfam" id="TIGR01733">
    <property type="entry name" value="AA-adenyl-dom"/>
    <property type="match status" value="2"/>
</dbReference>
<dbReference type="InterPro" id="IPR036736">
    <property type="entry name" value="ACP-like_sf"/>
</dbReference>
<accession>A0A7I7WKA5</accession>
<dbReference type="PANTHER" id="PTHR45527">
    <property type="entry name" value="NONRIBOSOMAL PEPTIDE SYNTHETASE"/>
    <property type="match status" value="1"/>
</dbReference>
<dbReference type="Gene3D" id="3.40.50.980">
    <property type="match status" value="4"/>
</dbReference>
<dbReference type="GO" id="GO:0017000">
    <property type="term" value="P:antibiotic biosynthetic process"/>
    <property type="evidence" value="ECO:0007669"/>
    <property type="project" value="UniProtKB-KW"/>
</dbReference>
<dbReference type="PANTHER" id="PTHR45527:SF14">
    <property type="entry name" value="PLIPASTATIN SYNTHASE SUBUNIT B"/>
    <property type="match status" value="1"/>
</dbReference>
<dbReference type="Gene3D" id="3.30.559.10">
    <property type="entry name" value="Chloramphenicol acetyltransferase-like domain"/>
    <property type="match status" value="3"/>
</dbReference>
<gene>
    <name evidence="8" type="ORF">MGAD_24210</name>
</gene>
<dbReference type="InterPro" id="IPR009081">
    <property type="entry name" value="PP-bd_ACP"/>
</dbReference>
<feature type="domain" description="Carrier" evidence="7">
    <location>
        <begin position="2026"/>
        <end position="2103"/>
    </location>
</feature>
<feature type="domain" description="Carrier" evidence="7">
    <location>
        <begin position="533"/>
        <end position="613"/>
    </location>
</feature>
<dbReference type="NCBIfam" id="TIGR01720">
    <property type="entry name" value="NRPS-para261"/>
    <property type="match status" value="2"/>
</dbReference>
<evidence type="ECO:0000256" key="2">
    <source>
        <dbReference type="ARBA" id="ARBA00006432"/>
    </source>
</evidence>
<dbReference type="Gene3D" id="2.30.38.10">
    <property type="entry name" value="Luciferase, Domain 3"/>
    <property type="match status" value="2"/>
</dbReference>
<dbReference type="GO" id="GO:0003824">
    <property type="term" value="F:catalytic activity"/>
    <property type="evidence" value="ECO:0007669"/>
    <property type="project" value="UniProtKB-KW"/>
</dbReference>
<dbReference type="PROSITE" id="PS50075">
    <property type="entry name" value="CARRIER"/>
    <property type="match status" value="2"/>
</dbReference>
<evidence type="ECO:0000313" key="9">
    <source>
        <dbReference type="Proteomes" id="UP000466187"/>
    </source>
</evidence>
<dbReference type="GO" id="GO:0031177">
    <property type="term" value="F:phosphopantetheine binding"/>
    <property type="evidence" value="ECO:0007669"/>
    <property type="project" value="InterPro"/>
</dbReference>
<evidence type="ECO:0000256" key="4">
    <source>
        <dbReference type="ARBA" id="ARBA00022553"/>
    </source>
</evidence>
<dbReference type="PROSITE" id="PS00455">
    <property type="entry name" value="AMP_BINDING"/>
    <property type="match status" value="1"/>
</dbReference>
<keyword evidence="3" id="KW-0596">Phosphopantetheine</keyword>
<dbReference type="FunFam" id="3.30.300.30:FF:000010">
    <property type="entry name" value="Enterobactin synthetase component F"/>
    <property type="match status" value="2"/>
</dbReference>
<comment type="similarity">
    <text evidence="2">Belongs to the ATP-dependent AMP-binding enzyme family.</text>
</comment>
<dbReference type="SUPFAM" id="SSF47336">
    <property type="entry name" value="ACP-like"/>
    <property type="match status" value="2"/>
</dbReference>
<evidence type="ECO:0000256" key="5">
    <source>
        <dbReference type="ARBA" id="ARBA00022737"/>
    </source>
</evidence>
<evidence type="ECO:0000313" key="8">
    <source>
        <dbReference type="EMBL" id="BBZ18086.1"/>
    </source>
</evidence>
<dbReference type="PROSITE" id="PS00012">
    <property type="entry name" value="PHOSPHOPANTETHEINE"/>
    <property type="match status" value="2"/>
</dbReference>
<dbReference type="RefSeq" id="WP_179964767.1">
    <property type="nucleotide sequence ID" value="NZ_AP022608.1"/>
</dbReference>
<dbReference type="InterPro" id="IPR045851">
    <property type="entry name" value="AMP-bd_C_sf"/>
</dbReference>
<dbReference type="InterPro" id="IPR020845">
    <property type="entry name" value="AMP-binding_CS"/>
</dbReference>
<keyword evidence="6" id="KW-0045">Antibiotic biosynthesis</keyword>
<proteinExistence type="inferred from homology"/>
<dbReference type="InterPro" id="IPR006162">
    <property type="entry name" value="Ppantetheine_attach_site"/>
</dbReference>
<dbReference type="InterPro" id="IPR020806">
    <property type="entry name" value="PKS_PP-bd"/>
</dbReference>
<evidence type="ECO:0000259" key="7">
    <source>
        <dbReference type="PROSITE" id="PS50075"/>
    </source>
</evidence>
<comment type="cofactor">
    <cofactor evidence="1">
        <name>pantetheine 4'-phosphate</name>
        <dbReference type="ChEBI" id="CHEBI:47942"/>
    </cofactor>
</comment>
<dbReference type="FunFam" id="3.40.50.980:FF:000001">
    <property type="entry name" value="Non-ribosomal peptide synthetase"/>
    <property type="match status" value="2"/>
</dbReference>
<dbReference type="SUPFAM" id="SSF52777">
    <property type="entry name" value="CoA-dependent acyltransferases"/>
    <property type="match status" value="6"/>
</dbReference>
<name>A0A7I7WKA5_MYCGU</name>
<dbReference type="InterPro" id="IPR001242">
    <property type="entry name" value="Condensation_dom"/>
</dbReference>
<dbReference type="CDD" id="cd19543">
    <property type="entry name" value="DCL_NRPS"/>
    <property type="match status" value="1"/>
</dbReference>
<dbReference type="Gene3D" id="1.10.1200.10">
    <property type="entry name" value="ACP-like"/>
    <property type="match status" value="2"/>
</dbReference>
<dbReference type="Gene3D" id="3.30.559.30">
    <property type="entry name" value="Nonribosomal peptide synthetase, condensation domain"/>
    <property type="match status" value="3"/>
</dbReference>
<dbReference type="Pfam" id="PF00501">
    <property type="entry name" value="AMP-binding"/>
    <property type="match status" value="2"/>
</dbReference>
<dbReference type="NCBIfam" id="NF003417">
    <property type="entry name" value="PRK04813.1"/>
    <property type="match status" value="2"/>
</dbReference>
<dbReference type="InterPro" id="IPR000873">
    <property type="entry name" value="AMP-dep_synth/lig_dom"/>
</dbReference>
<dbReference type="Pfam" id="PF00668">
    <property type="entry name" value="Condensation"/>
    <property type="match status" value="3"/>
</dbReference>
<evidence type="ECO:0000256" key="6">
    <source>
        <dbReference type="ARBA" id="ARBA00023194"/>
    </source>
</evidence>
<keyword evidence="5" id="KW-0677">Repeat</keyword>
<dbReference type="Pfam" id="PF13193">
    <property type="entry name" value="AMP-binding_C"/>
    <property type="match status" value="2"/>
</dbReference>
<dbReference type="GO" id="GO:0005829">
    <property type="term" value="C:cytosol"/>
    <property type="evidence" value="ECO:0007669"/>
    <property type="project" value="TreeGrafter"/>
</dbReference>
<dbReference type="SMART" id="SM00823">
    <property type="entry name" value="PKS_PP"/>
    <property type="match status" value="2"/>
</dbReference>
<evidence type="ECO:0000256" key="1">
    <source>
        <dbReference type="ARBA" id="ARBA00001957"/>
    </source>
</evidence>
<protein>
    <submittedName>
        <fullName evidence="8">Putative non-ribosomal peptide synthetase</fullName>
    </submittedName>
</protein>
<reference evidence="8 9" key="1">
    <citation type="journal article" date="2019" name="Emerg. Microbes Infect.">
        <title>Comprehensive subspecies identification of 175 nontuberculous mycobacteria species based on 7547 genomic profiles.</title>
        <authorList>
            <person name="Matsumoto Y."/>
            <person name="Kinjo T."/>
            <person name="Motooka D."/>
            <person name="Nabeya D."/>
            <person name="Jung N."/>
            <person name="Uechi K."/>
            <person name="Horii T."/>
            <person name="Iida T."/>
            <person name="Fujita J."/>
            <person name="Nakamura S."/>
        </authorList>
    </citation>
    <scope>NUCLEOTIDE SEQUENCE [LARGE SCALE GENOMIC DNA]</scope>
    <source>
        <strain evidence="8 9">JCM 12688</strain>
    </source>
</reference>
<organism evidence="8 9">
    <name type="scientific">Mycolicibacterium gadium</name>
    <name type="common">Mycobacterium gadium</name>
    <dbReference type="NCBI Taxonomy" id="1794"/>
    <lineage>
        <taxon>Bacteria</taxon>
        <taxon>Bacillati</taxon>
        <taxon>Actinomycetota</taxon>
        <taxon>Actinomycetes</taxon>
        <taxon>Mycobacteriales</taxon>
        <taxon>Mycobacteriaceae</taxon>
        <taxon>Mycolicibacterium</taxon>
    </lineage>
</organism>
<dbReference type="FunFam" id="3.40.50.12780:FF:000012">
    <property type="entry name" value="Non-ribosomal peptide synthetase"/>
    <property type="match status" value="2"/>
</dbReference>
<dbReference type="InterPro" id="IPR010071">
    <property type="entry name" value="AA_adenyl_dom"/>
</dbReference>
<evidence type="ECO:0000256" key="3">
    <source>
        <dbReference type="ARBA" id="ARBA00022450"/>
    </source>
</evidence>
<dbReference type="GO" id="GO:0008610">
    <property type="term" value="P:lipid biosynthetic process"/>
    <property type="evidence" value="ECO:0007669"/>
    <property type="project" value="UniProtKB-ARBA"/>
</dbReference>
<dbReference type="UniPathway" id="UPA00011"/>
<dbReference type="FunFam" id="2.30.38.10:FF:000001">
    <property type="entry name" value="Non-ribosomal peptide synthetase PvdI"/>
    <property type="match status" value="1"/>
</dbReference>
<dbReference type="Proteomes" id="UP000466187">
    <property type="component" value="Chromosome"/>
</dbReference>
<dbReference type="InterPro" id="IPR010060">
    <property type="entry name" value="NRPS_synth"/>
</dbReference>
<dbReference type="Pfam" id="PF00550">
    <property type="entry name" value="PP-binding"/>
    <property type="match status" value="2"/>
</dbReference>
<dbReference type="FunFam" id="1.10.1200.10:FF:000005">
    <property type="entry name" value="Nonribosomal peptide synthetase 1"/>
    <property type="match status" value="2"/>
</dbReference>
<dbReference type="KEGG" id="mgad:MGAD_24210"/>
<dbReference type="SUPFAM" id="SSF56801">
    <property type="entry name" value="Acetyl-CoA synthetase-like"/>
    <property type="match status" value="2"/>
</dbReference>
<keyword evidence="4" id="KW-0597">Phosphoprotein</keyword>
<dbReference type="InterPro" id="IPR025110">
    <property type="entry name" value="AMP-bd_C"/>
</dbReference>
<dbReference type="Gene3D" id="3.30.300.30">
    <property type="match status" value="2"/>
</dbReference>
<dbReference type="InterPro" id="IPR023213">
    <property type="entry name" value="CAT-like_dom_sf"/>
</dbReference>
<sequence>MSIDASRRLLSFDLLDDDDHDELAEWGNRAVLTEPDPAAVSITELFAEHVARAPEAVALVCGELLLTYRQLDETANRLAHLLVGLGAGPGKSVALLIPRSAEAIVAILAVLKTGAAYLPIDQAHPDERIRFMLGDAAPVATITTADLRERLDESHMVVLNVDDPRIDDQSSAPLAAPAVDDLAYMTYTSGTTGVPKAVAVTHRNVTQLVESLHAHLPAGPGQVWSQWHSLVFDVSVWEIWGALLHGGRLVVVPESVASSPDDLHDVLVTEKVTVLCQTPSAAGMLSPERLESTTLVVAGEACPSELVDRWATNGRVMINAYGPTEATIYAAMSGPLTAGSSVVPIGSPVPGAALFVLDKLLRPVSAGVVGELYLAGRGVAVGYVHRAGLTSSRFVACPFGGPGARMYRTGDLVRWGDDGQLQYLGRADEQVKIRGYRIELGEVQAALAALEGVDQAAVIAREDRPGHKRLVGYITGTADPATTRAKLAQKLPTYMVPAAVVMIDSLPLTVNGKLDTRALPAPEYRTTGDEYRAPATAVEEILASVFAQVLGVERVGIDDSFFDLGGDSILSMQVVARARAAGVLCRPRDVFVEQTVSRLASVAVVAGGEAAEVDEGVGSVVATPIMRWLHGVKGPVDQFNQTVVVQAPADVSEDDVVVLLQALLDRHATLRLRAEDDSSGGWSLTVPDVGSVDAGKLVKTVDEISDEALVAARSRLNPATGVMVSALWATDTGQLALMIHHLAVDGVSWRILLEDLNIAWAQLHNGQLVELPTGGTSFASWSSLLAEHAQQPEVVALADTWRQVTAIPAVLPAVQPATDTYATAESISVSLDAKTTRRLLGEVPTAFHAGVQDILLIAFGLAWNEFLDHRGAPIGIDVEGHGRHEELALDVDLSRTVGWFTTKYPVSLAAGELPWTQVVAGDAALGDVIKDVKEQLRALPDGLTYGLLRYLNPDVDLAGSDPTIGFNYLGRLGAGGGDLSDDLWRLRQDNLALTGAAAAVPMPLMHTIDLNAGTVDTDTGPRLQANWTWAPSALDRAQVQRLSQLWFEALSGLCALVRSGGGGLTPSDIAPARLSQSQIDELDQQYRIADVLPLTPLQQGLLFHSTVANGAADDIYAVQLDVTIAGLLDQHRLRDAVHTVVARHPNLAARFCDQFGEPVQIIPAEPVMAWRYVDLREHDRNPNDEIEQLSAAERVAVRDLADRPTFRAALIRTAGNEHRAVFTFHHIVIDGWSLPILLQEIFASYFGQRLPAAAPYRSVVSWIAKQDRDAARAAWREVLNGFDTPTLLAPSAPAGQRGVESYRLSAETTEALGELARSCHTTVSTVLQAAWAQMLMMLTGQPDVVFGTAVSGRPAELVGSETIVGLLINTVPVRARTTATTTVADLLAQLQRAHNDTIEHEHLALNEIHRATGHDRLFDTLFLYESYPIDTSAFSGAHELTVTEFTNRESNHYPLSVMALPAHELGLRVEFDTTAFDAASIGTLIERFERVLAFMTADPTQRLSSVDLLDAGEHARLDGLTNRAVLLRAPSVMKSIPEVFAGQVARAPQGVALTFEGRSLTYADLDQASNRLANLLVERGAGPGESVVLMVPRSAEALVGMLAILKTGAAYVPVDPAVPAARLEFMVADAKPVAAVTAGDLGSRLSGSGVAVIDVGDPAVEMQDDTALPLPSGEDIAYRIYTSGTTGVPKGVGITHGNVTQTLHSLPRDLPAGPGRAWTQWHSLVFDVSVWEIWGALLHGSRLVVVPESVAGSPDDLHDLLVAEQVDVVYQTPSAAGMLSPEQLESTALVVAGEACSTELVSRWAKAGRVMINAYGPTEATIYAAISAPLVAGSSSVPIGSAVPNGATFVLDEWLRPVPVGVVGELYLAGRGVGVGYMGRAGLSASRFVACPFGGPGARMYRTGDLVRWGEDGQLQYLGRADDQVKIRGYRIELGEVQAALADLPGVNQAAAIVREDRPGDKRLVGYITGTADSLEVRAALAERLPGYMVPAAVVAIDALPLTVNGKLDKRALPAPEYQDVDRYRAPVTPVEEILAGIYAQVLGVERVGVDDSFFDMGGDSILSMQVVARARAAGLVCRPRDVFVEQTVSRLASVAQVVSGEATEVDEGIGPVVATPIIRWLHSVEGPVDEFNQTVVLQAPVGVTEADVTVMVQALLDRHAMLRARVGDDGTGAWLLQVPEVGAVEAGACLRTVEMLTDEAVAEGRSRLNPASGMMLSALWATETGQLALMIHHLAVDGVSWRILLEDLNIAWAQHHSGQQVELPAGGTSFARWSALLAEHARHPEVVGLADAWRRVAATPTVLPAVRPEVDTRARAGSLSESLDSETTRLLLGDVPSAFHAGVQDILLIAFGLALAEFLGTGSAPVGIDVEGHGRAEELAEHVDLSRTVGWFTTKYPVALTVGGLSWAQVTAGDAAVGQLVKDAKEQLRSQPEGLTYGLLRYLNPDVDLAGADPTIGFNYLGRLGAAAAEASEDLWRVSAEAVSLGDVAAAIPMPLMHTLEVNASTIDTDNGPRLQANWTWAPSTLNETQVQRLNRLWFDALSGISTHVKSGGGGLTPSDITARVSQQQLDELQRQYADR</sequence>